<dbReference type="Pfam" id="PF00025">
    <property type="entry name" value="Arf"/>
    <property type="match status" value="1"/>
</dbReference>
<dbReference type="AlphaFoldDB" id="A0A1W0X0J6"/>
<feature type="compositionally biased region" description="Basic and acidic residues" evidence="5">
    <location>
        <begin position="380"/>
        <end position="389"/>
    </location>
</feature>
<dbReference type="InterPro" id="IPR051995">
    <property type="entry name" value="Ciliary_GTPase"/>
</dbReference>
<keyword evidence="2 3" id="KW-0342">GTP-binding</keyword>
<protein>
    <submittedName>
        <fullName evidence="6">ADP-ribosylation factor-like protein 13B</fullName>
    </submittedName>
</protein>
<sequence>MGNSVSFGGSLPCTCLHGRGKVVPAPDDEAVHVAGNGRVSVGGGGGGGEKPLDANSNHHRQKNGNGTTGKSSNGTNGKAGDGSSASAFINSASLASPLLQTYARETFPLCLLLIGLDGAGKTSFMQWVTQRYPVMGRGRQGSKSGMNAGVAVDYSDATDPRPTMGFSKEEVRFKKHPLVMHDLGGGKSIRGIWKNYYAEAHGIVLVADGSLPLGNERWDELNEVLEGMIASDDSGLQSRPLLVLLNKQDENSCISADDFKSFVKIADLAEEYSMPFRVVPVCLREKRPILNAATKAQVCSKAVEESIQWVVKGVEIHFPILHMKVQQDTRAQVARDEQLRRDRTARLKAAREAQEAKEIEEEGHSAAENPDVDPFIPLGEHLERVEQRRSSLAPSHELSASVAAATKPGKSVIPASRSEPNVSSSRVSDDFSASDILMDDGDCVRLEDRRQSSQELRSFSGGDNAPSAGSIGDISDAGSEERVRSPRLKTSRPPVYKRQPARLRSPSAPTTVAS</sequence>
<name>A0A1W0X0J6_HYPEX</name>
<dbReference type="GO" id="GO:0003924">
    <property type="term" value="F:GTPase activity"/>
    <property type="evidence" value="ECO:0007669"/>
    <property type="project" value="InterPro"/>
</dbReference>
<feature type="binding site" evidence="3">
    <location>
        <begin position="115"/>
        <end position="122"/>
    </location>
    <ligand>
        <name>GTP</name>
        <dbReference type="ChEBI" id="CHEBI:37565"/>
    </ligand>
</feature>
<feature type="region of interest" description="Disordered" evidence="5">
    <location>
        <begin position="35"/>
        <end position="82"/>
    </location>
</feature>
<dbReference type="SMART" id="SM00177">
    <property type="entry name" value="ARF"/>
    <property type="match status" value="1"/>
</dbReference>
<keyword evidence="4" id="KW-0479">Metal-binding</keyword>
<dbReference type="GO" id="GO:0046872">
    <property type="term" value="F:metal ion binding"/>
    <property type="evidence" value="ECO:0007669"/>
    <property type="project" value="UniProtKB-KW"/>
</dbReference>
<evidence type="ECO:0000256" key="4">
    <source>
        <dbReference type="PIRSR" id="PIRSR606689-2"/>
    </source>
</evidence>
<feature type="compositionally biased region" description="Gly residues" evidence="5">
    <location>
        <begin position="40"/>
        <end position="49"/>
    </location>
</feature>
<feature type="binding site" evidence="3">
    <location>
        <position position="185"/>
    </location>
    <ligand>
        <name>GTP</name>
        <dbReference type="ChEBI" id="CHEBI:37565"/>
    </ligand>
</feature>
<feature type="binding site" evidence="4">
    <location>
        <position position="122"/>
    </location>
    <ligand>
        <name>Mg(2+)</name>
        <dbReference type="ChEBI" id="CHEBI:18420"/>
    </ligand>
</feature>
<dbReference type="GO" id="GO:0005525">
    <property type="term" value="F:GTP binding"/>
    <property type="evidence" value="ECO:0007669"/>
    <property type="project" value="UniProtKB-KW"/>
</dbReference>
<proteinExistence type="predicted"/>
<dbReference type="SUPFAM" id="SSF52540">
    <property type="entry name" value="P-loop containing nucleoside triphosphate hydrolases"/>
    <property type="match status" value="1"/>
</dbReference>
<dbReference type="SMART" id="SM00178">
    <property type="entry name" value="SAR"/>
    <property type="match status" value="1"/>
</dbReference>
<dbReference type="InterPro" id="IPR027417">
    <property type="entry name" value="P-loop_NTPase"/>
</dbReference>
<feature type="region of interest" description="Disordered" evidence="5">
    <location>
        <begin position="445"/>
        <end position="514"/>
    </location>
</feature>
<reference evidence="7" key="1">
    <citation type="submission" date="2017-01" db="EMBL/GenBank/DDBJ databases">
        <title>Comparative genomics of anhydrobiosis in the tardigrade Hypsibius dujardini.</title>
        <authorList>
            <person name="Yoshida Y."/>
            <person name="Koutsovoulos G."/>
            <person name="Laetsch D."/>
            <person name="Stevens L."/>
            <person name="Kumar S."/>
            <person name="Horikawa D."/>
            <person name="Ishino K."/>
            <person name="Komine S."/>
            <person name="Tomita M."/>
            <person name="Blaxter M."/>
            <person name="Arakawa K."/>
        </authorList>
    </citation>
    <scope>NUCLEOTIDE SEQUENCE [LARGE SCALE GENOMIC DNA]</scope>
    <source>
        <strain evidence="7">Z151</strain>
    </source>
</reference>
<dbReference type="PANTHER" id="PTHR46090">
    <property type="entry name" value="ADP-RIBOSYLATION FACTOR-LIKE PROTEIN 13B"/>
    <property type="match status" value="1"/>
</dbReference>
<accession>A0A1W0X0J6</accession>
<feature type="binding site" evidence="3">
    <location>
        <begin position="246"/>
        <end position="249"/>
    </location>
    <ligand>
        <name>GTP</name>
        <dbReference type="ChEBI" id="CHEBI:37565"/>
    </ligand>
</feature>
<dbReference type="InterPro" id="IPR006689">
    <property type="entry name" value="Small_GTPase_ARF/SAR"/>
</dbReference>
<evidence type="ECO:0000313" key="6">
    <source>
        <dbReference type="EMBL" id="OQV20999.1"/>
    </source>
</evidence>
<evidence type="ECO:0000256" key="3">
    <source>
        <dbReference type="PIRSR" id="PIRSR606689-1"/>
    </source>
</evidence>
<evidence type="ECO:0000313" key="7">
    <source>
        <dbReference type="Proteomes" id="UP000192578"/>
    </source>
</evidence>
<dbReference type="Gene3D" id="3.40.50.300">
    <property type="entry name" value="P-loop containing nucleotide triphosphate hydrolases"/>
    <property type="match status" value="1"/>
</dbReference>
<feature type="compositionally biased region" description="Low complexity" evidence="5">
    <location>
        <begin position="63"/>
        <end position="78"/>
    </location>
</feature>
<dbReference type="PROSITE" id="PS51417">
    <property type="entry name" value="ARF"/>
    <property type="match status" value="1"/>
</dbReference>
<comment type="caution">
    <text evidence="6">The sequence shown here is derived from an EMBL/GenBank/DDBJ whole genome shotgun (WGS) entry which is preliminary data.</text>
</comment>
<keyword evidence="7" id="KW-1185">Reference proteome</keyword>
<evidence type="ECO:0000256" key="2">
    <source>
        <dbReference type="ARBA" id="ARBA00023134"/>
    </source>
</evidence>
<feature type="binding site" evidence="4">
    <location>
        <position position="163"/>
    </location>
    <ligand>
        <name>Mg(2+)</name>
        <dbReference type="ChEBI" id="CHEBI:18420"/>
    </ligand>
</feature>
<dbReference type="PANTHER" id="PTHR46090:SF2">
    <property type="entry name" value="ADP-RIBOSYLATION FACTOR-LIKE PROTEIN 13B"/>
    <property type="match status" value="1"/>
</dbReference>
<feature type="region of interest" description="Disordered" evidence="5">
    <location>
        <begin position="344"/>
        <end position="429"/>
    </location>
</feature>
<keyword evidence="1 3" id="KW-0547">Nucleotide-binding</keyword>
<evidence type="ECO:0000256" key="1">
    <source>
        <dbReference type="ARBA" id="ARBA00022741"/>
    </source>
</evidence>
<organism evidence="6 7">
    <name type="scientific">Hypsibius exemplaris</name>
    <name type="common">Freshwater tardigrade</name>
    <dbReference type="NCBI Taxonomy" id="2072580"/>
    <lineage>
        <taxon>Eukaryota</taxon>
        <taxon>Metazoa</taxon>
        <taxon>Ecdysozoa</taxon>
        <taxon>Tardigrada</taxon>
        <taxon>Eutardigrada</taxon>
        <taxon>Parachela</taxon>
        <taxon>Hypsibioidea</taxon>
        <taxon>Hypsibiidae</taxon>
        <taxon>Hypsibius</taxon>
    </lineage>
</organism>
<keyword evidence="4" id="KW-0460">Magnesium</keyword>
<feature type="compositionally biased region" description="Basic and acidic residues" evidence="5">
    <location>
        <begin position="344"/>
        <end position="365"/>
    </location>
</feature>
<dbReference type="OrthoDB" id="14717at2759"/>
<gene>
    <name evidence="6" type="ORF">BV898_05074</name>
</gene>
<dbReference type="EMBL" id="MTYJ01000026">
    <property type="protein sequence ID" value="OQV20999.1"/>
    <property type="molecule type" value="Genomic_DNA"/>
</dbReference>
<evidence type="ECO:0000256" key="5">
    <source>
        <dbReference type="SAM" id="MobiDB-lite"/>
    </source>
</evidence>
<dbReference type="Proteomes" id="UP000192578">
    <property type="component" value="Unassembled WGS sequence"/>
</dbReference>